<dbReference type="InterPro" id="IPR054828">
    <property type="entry name" value="Vit_B12_bind_prot"/>
</dbReference>
<evidence type="ECO:0000256" key="4">
    <source>
        <dbReference type="ARBA" id="ARBA00023157"/>
    </source>
</evidence>
<comment type="subunit">
    <text evidence="5">The complex is composed of two ATP-binding proteins (BtuD), two transmembrane proteins (BtuC) and a solute-binding protein (BtuF).</text>
</comment>
<comment type="similarity">
    <text evidence="5">Belongs to the BtuF family.</text>
</comment>
<feature type="domain" description="Fe/B12 periplasmic-binding" evidence="6">
    <location>
        <begin position="28"/>
        <end position="273"/>
    </location>
</feature>
<accession>A0ABX9AHS5</accession>
<evidence type="ECO:0000256" key="1">
    <source>
        <dbReference type="ARBA" id="ARBA00022448"/>
    </source>
</evidence>
<comment type="function">
    <text evidence="5">Part of the ABC transporter complex BtuCDF involved in vitamin B12 import. Binds vitamin B12 and delivers it to the periplasmic surface of BtuC.</text>
</comment>
<comment type="subcellular location">
    <subcellularLocation>
        <location evidence="5">Periplasm</location>
    </subcellularLocation>
</comment>
<dbReference type="Pfam" id="PF01497">
    <property type="entry name" value="Peripla_BP_2"/>
    <property type="match status" value="1"/>
</dbReference>
<dbReference type="InterPro" id="IPR023544">
    <property type="entry name" value="ABC_transptr_vit_B12-bd"/>
</dbReference>
<dbReference type="EMBL" id="CP081864">
    <property type="protein sequence ID" value="QZN94705.1"/>
    <property type="molecule type" value="Genomic_DNA"/>
</dbReference>
<evidence type="ECO:0000259" key="6">
    <source>
        <dbReference type="PROSITE" id="PS50983"/>
    </source>
</evidence>
<feature type="site" description="Important for BtuC binding" evidence="5">
    <location>
        <position position="77"/>
    </location>
</feature>
<feature type="disulfide bond" evidence="5">
    <location>
        <begin position="188"/>
        <end position="264"/>
    </location>
</feature>
<keyword evidence="1 5" id="KW-0813">Transport</keyword>
<keyword evidence="3 5" id="KW-0574">Periplasm</keyword>
<dbReference type="Proteomes" id="UP000825886">
    <property type="component" value="Chromosome"/>
</dbReference>
<feature type="site" description="Important for BtuC binding" evidence="5">
    <location>
        <position position="207"/>
    </location>
</feature>
<dbReference type="NCBIfam" id="NF038402">
    <property type="entry name" value="TroA_like"/>
    <property type="match status" value="1"/>
</dbReference>
<evidence type="ECO:0000256" key="3">
    <source>
        <dbReference type="ARBA" id="ARBA00022764"/>
    </source>
</evidence>
<dbReference type="RefSeq" id="WP_222157822.1">
    <property type="nucleotide sequence ID" value="NZ_CP081864.1"/>
</dbReference>
<organism evidence="7 8">
    <name type="scientific">Symbiopectobacterium purcellii</name>
    <dbReference type="NCBI Taxonomy" id="2871826"/>
    <lineage>
        <taxon>Bacteria</taxon>
        <taxon>Pseudomonadati</taxon>
        <taxon>Pseudomonadota</taxon>
        <taxon>Gammaproteobacteria</taxon>
        <taxon>Enterobacterales</taxon>
        <taxon>Enterobacteriaceae</taxon>
    </lineage>
</organism>
<dbReference type="NCBIfam" id="NF002894">
    <property type="entry name" value="PRK03379.1"/>
    <property type="match status" value="1"/>
</dbReference>
<dbReference type="InterPro" id="IPR050902">
    <property type="entry name" value="ABC_Transporter_SBP"/>
</dbReference>
<name>A0ABX9AHS5_9ENTR</name>
<keyword evidence="8" id="KW-1185">Reference proteome</keyword>
<reference evidence="7 8" key="1">
    <citation type="submission" date="2021-08" db="EMBL/GenBank/DDBJ databases">
        <title>Culture and genomic analysis of Symbiopectobacterium purcellii sp. nov. gen. nov., isolated from the leafhopper Empoasca decipiens.</title>
        <authorList>
            <person name="Nadal-Jimenez P."/>
            <person name="Siozios S."/>
            <person name="Halliday N."/>
            <person name="Camara M."/>
            <person name="Hurst G.D.D."/>
        </authorList>
    </citation>
    <scope>NUCLEOTIDE SEQUENCE [LARGE SCALE GENOMIC DNA]</scope>
    <source>
        <strain evidence="7 8">SyEd1</strain>
    </source>
</reference>
<feature type="chain" id="PRO_5044941323" description="Vitamin B12-binding protein" evidence="5">
    <location>
        <begin position="23"/>
        <end position="273"/>
    </location>
</feature>
<evidence type="ECO:0000256" key="5">
    <source>
        <dbReference type="HAMAP-Rule" id="MF_01000"/>
    </source>
</evidence>
<dbReference type="PANTHER" id="PTHR30535:SF34">
    <property type="entry name" value="MOLYBDATE-BINDING PROTEIN MOLA"/>
    <property type="match status" value="1"/>
</dbReference>
<dbReference type="SUPFAM" id="SSF53807">
    <property type="entry name" value="Helical backbone' metal receptor"/>
    <property type="match status" value="1"/>
</dbReference>
<feature type="signal peptide" evidence="5">
    <location>
        <begin position="1"/>
        <end position="22"/>
    </location>
</feature>
<evidence type="ECO:0000313" key="8">
    <source>
        <dbReference type="Proteomes" id="UP000825886"/>
    </source>
</evidence>
<protein>
    <recommendedName>
        <fullName evidence="5">Vitamin B12-binding protein</fullName>
    </recommendedName>
</protein>
<keyword evidence="2 5" id="KW-0732">Signal</keyword>
<sequence precursor="true">MRVRGLTLLAILCLLMAGRVSAETVAQRIISLAPHATELAFAAGMGDQVIGVSAWSNYPPEAQQREQVASWQGINLERVLALKPDLVLAWREGNPQRPLEQLSAFGIPVVYLDPTSLEAIPTILEQLGQYSAHPEVARQNAQDLRQQLADLKTRYAHAPKHQVFLQFGTHPLFTSGKQSLQNQVLALCGGVNVFDDSKVPWPQVSREQVLRRNPQVIIITGTAADAAATRDFWSPQLSVPIITVDEDWFNRSSPRMLLAAQYICQQLAALPAQ</sequence>
<evidence type="ECO:0000256" key="2">
    <source>
        <dbReference type="ARBA" id="ARBA00022729"/>
    </source>
</evidence>
<dbReference type="PANTHER" id="PTHR30535">
    <property type="entry name" value="VITAMIN B12-BINDING PROTEIN"/>
    <property type="match status" value="1"/>
</dbReference>
<keyword evidence="4 5" id="KW-1015">Disulfide bond</keyword>
<gene>
    <name evidence="5 7" type="primary">btuF</name>
    <name evidence="7" type="ORF">K6K13_15655</name>
</gene>
<dbReference type="PROSITE" id="PS50983">
    <property type="entry name" value="FE_B12_PBP"/>
    <property type="match status" value="1"/>
</dbReference>
<comment type="caution">
    <text evidence="5">Lacks conserved residue(s) required for the propagation of feature annotation.</text>
</comment>
<dbReference type="HAMAP" id="MF_01000">
    <property type="entry name" value="BtuF"/>
    <property type="match status" value="1"/>
</dbReference>
<proteinExistence type="inferred from homology"/>
<evidence type="ECO:0000313" key="7">
    <source>
        <dbReference type="EMBL" id="QZN94705.1"/>
    </source>
</evidence>
<dbReference type="Gene3D" id="3.40.50.1980">
    <property type="entry name" value="Nitrogenase molybdenum iron protein domain"/>
    <property type="match status" value="2"/>
</dbReference>
<dbReference type="CDD" id="cd01144">
    <property type="entry name" value="BtuF"/>
    <property type="match status" value="1"/>
</dbReference>
<dbReference type="InterPro" id="IPR002491">
    <property type="entry name" value="ABC_transptr_periplasmic_BD"/>
</dbReference>